<evidence type="ECO:0000259" key="2">
    <source>
        <dbReference type="Pfam" id="PF20178"/>
    </source>
</evidence>
<dbReference type="RefSeq" id="WP_123494301.1">
    <property type="nucleotide sequence ID" value="NZ_MOBL01000001.1"/>
</dbReference>
<evidence type="ECO:0000256" key="1">
    <source>
        <dbReference type="SAM" id="Coils"/>
    </source>
</evidence>
<dbReference type="EMBL" id="MOBL01000001">
    <property type="protein sequence ID" value="RON37114.1"/>
    <property type="molecule type" value="Genomic_DNA"/>
</dbReference>
<dbReference type="InterPro" id="IPR046673">
    <property type="entry name" value="ToxA_N"/>
</dbReference>
<feature type="domain" description="Dermonecrotic toxin N-terminal" evidence="2">
    <location>
        <begin position="378"/>
        <end position="613"/>
    </location>
</feature>
<evidence type="ECO:0000313" key="4">
    <source>
        <dbReference type="Proteomes" id="UP000283260"/>
    </source>
</evidence>
<evidence type="ECO:0000313" key="3">
    <source>
        <dbReference type="EMBL" id="RON37114.1"/>
    </source>
</evidence>
<dbReference type="Pfam" id="PF20178">
    <property type="entry name" value="ToxA_N"/>
    <property type="match status" value="1"/>
</dbReference>
<protein>
    <recommendedName>
        <fullName evidence="2">Dermonecrotic toxin N-terminal domain-containing protein</fullName>
    </recommendedName>
</protein>
<feature type="coiled-coil region" evidence="1">
    <location>
        <begin position="1032"/>
        <end position="1059"/>
    </location>
</feature>
<accession>A0A423JHD2</accession>
<organism evidence="3 4">
    <name type="scientific">Pseudomonas frederiksbergensis</name>
    <dbReference type="NCBI Taxonomy" id="104087"/>
    <lineage>
        <taxon>Bacteria</taxon>
        <taxon>Pseudomonadati</taxon>
        <taxon>Pseudomonadota</taxon>
        <taxon>Gammaproteobacteria</taxon>
        <taxon>Pseudomonadales</taxon>
        <taxon>Pseudomonadaceae</taxon>
        <taxon>Pseudomonas</taxon>
    </lineage>
</organism>
<proteinExistence type="predicted"/>
<dbReference type="Proteomes" id="UP000283260">
    <property type="component" value="Unassembled WGS sequence"/>
</dbReference>
<keyword evidence="1" id="KW-0175">Coiled coil</keyword>
<comment type="caution">
    <text evidence="3">The sequence shown here is derived from an EMBL/GenBank/DDBJ whole genome shotgun (WGS) entry which is preliminary data.</text>
</comment>
<name>A0A423JHD2_9PSED</name>
<reference evidence="3 4" key="1">
    <citation type="submission" date="2016-10" db="EMBL/GenBank/DDBJ databases">
        <title>Comparative genome analysis of multiple Pseudomonas spp. focuses on biocontrol and plant growth promoting traits.</title>
        <authorList>
            <person name="Tao X.-Y."/>
            <person name="Taylor C.G."/>
        </authorList>
    </citation>
    <scope>NUCLEOTIDE SEQUENCE [LARGE SCALE GENOMIC DNA]</scope>
    <source>
        <strain evidence="3 4">94G2</strain>
    </source>
</reference>
<gene>
    <name evidence="3" type="ORF">BK661_01750</name>
</gene>
<sequence length="1602" mass="181045">MLTPVAPVSPPFSQLPARAVQQRFASRPTLLSVIINALRDRLLEHYPTLDFDPIKIKLGSPAVGGHWDLKPLSQVVIDHLANPQMLDFTPQDSRAFFLTQVPPKRLDTAARPHVDMQIIASIIAELPSTLYLDYQQALADYWSLADDSGISRWQWFSEFLHDQLKAAALYASNLSDEQRDMVRQVTDWPDRVERSPKTSKTVYAYFLETTLGKDDNEILLLGPEILLMREKQVLLCSVDGHVQPFDSLDDFGSAWGKKMQSEFLIDRLTWKRYEPNGDLFELQAGLILNRQLENLAALSFSSYPSEQDLAQRLDTLTDPATLFIRQSTAQPAMLAQLHSQLPDWLKQASATDRFAYRQHLLDLANVTAQSHGQSFNEGIEDIRSFSREALRAQIKQDHDVDYNPDELVLDFAVAAGYPGGAGFIEHVRMSLTDLALKNLAGKPRGRLRVLRKDGQTPEDWLNEDYILGSNGLIQRVDIGTVYPQRIKTLLLSDTVDARRREALFTRELRVQLPMRALEYKVRKQCGLTDKGYRYVKALMGQTPSERKVDEQDIVIRPLAFHRKSGAKPDTVDNMFLIEPLDPNVGPHLLYRPLYAEALLEYPSRQAVLDAIAESGALQTSVLTWMADNVRGIYDNDGFKEPHIVRFHLADEFERPRKPAPTTLASNEGAEVLRQSLHDGRLLNDLFTSTARTLVDLAERESVSNSESRWAVLMEGAWLLFNTLLLPLTRGPLMLAGWMTVLITSLKQDLPALDSDDPKAKELALIDLLLNTAMVLLHLGASSENAHQPLPSKTPEQTAPRLKPWRRLANHAEPMPAALVHQGSPGLPQEPVGGSHTVLDFTSSIATSKAADKLLNALLDFHVPWPQKLPPAEKNGSLKGLFRIDDTWHTSIGGLFFQVSVVPGFAEVYLADPAHSDRPGFKLASDGKGNWRLDRGLKLEGGMRGRLQAVRDENRLRLHELTTHKDRLKQALAPLVLSQSEARRSLFSAREMLDAQKKKLRIVWELLGKATPEQKVQLTSRHSQEVLKTAEAAAIHDRELNIYKERIDTLNAEMPKLTDAYNALIEVDRTRPYESERDNGLLLIWDALDIVHEQIKLLGRDLLQARNGEYLNELVARFPEELGQEITTAYFEFVDNRRAEIEITNRLIESAKTLETTQEQAGEKLRSRKIVKHLFNAENYLPASIKLHQLLSLKELVLERSCRSRDPAEYPFVMRLVGSSMDSTVLSHMEICSSSGYATAEQIAVLENILKHYEEIDNAVRSLNEMASGFVRTEYQTPFLSQLNEAHVSAEEQLAALIRENEGVAPQSAHIKPIRAKPSTKRVFKSRNKGTLIGDIRPSRENHQGRFIDVQDPITEQKIASYMEHPEEGVWVEVVQGTPTQPTLPPGSRPLSAIKKEMHALIGQRAGIENSIRFQQKKLQDPGRLESLNPLDWNDMLIQHAEKLDALAYEIDSTHPTETEAAQLSKTLRDEALITTRQARLYCSEGYKKQLPKAENIHYLWKNGFVDINLVGRLIPTAAGDYLTEYAVREKNTFNVLWYAHFHYASLDMPRPDYSIGHLKLPEQRFLTRKDLIRQAAADNRAVANLEKSLIKPPLDEILFLKL</sequence>